<comment type="caution">
    <text evidence="7">The sequence shown here is derived from an EMBL/GenBank/DDBJ whole genome shotgun (WGS) entry which is preliminary data.</text>
</comment>
<feature type="transmembrane region" description="Helical" evidence="6">
    <location>
        <begin position="306"/>
        <end position="323"/>
    </location>
</feature>
<evidence type="ECO:0000256" key="5">
    <source>
        <dbReference type="ARBA" id="ARBA00023136"/>
    </source>
</evidence>
<dbReference type="EMBL" id="SUNJ01011944">
    <property type="protein sequence ID" value="TPP58502.1"/>
    <property type="molecule type" value="Genomic_DNA"/>
</dbReference>
<feature type="transmembrane region" description="Helical" evidence="6">
    <location>
        <begin position="149"/>
        <end position="172"/>
    </location>
</feature>
<evidence type="ECO:0000256" key="4">
    <source>
        <dbReference type="ARBA" id="ARBA00022989"/>
    </source>
</evidence>
<dbReference type="Gene3D" id="1.20.1250.20">
    <property type="entry name" value="MFS general substrate transporter like domains"/>
    <property type="match status" value="1"/>
</dbReference>
<feature type="transmembrane region" description="Helical" evidence="6">
    <location>
        <begin position="283"/>
        <end position="301"/>
    </location>
</feature>
<organism evidence="7 8">
    <name type="scientific">Fasciola gigantica</name>
    <name type="common">Giant liver fluke</name>
    <dbReference type="NCBI Taxonomy" id="46835"/>
    <lineage>
        <taxon>Eukaryota</taxon>
        <taxon>Metazoa</taxon>
        <taxon>Spiralia</taxon>
        <taxon>Lophotrochozoa</taxon>
        <taxon>Platyhelminthes</taxon>
        <taxon>Trematoda</taxon>
        <taxon>Digenea</taxon>
        <taxon>Plagiorchiida</taxon>
        <taxon>Echinostomata</taxon>
        <taxon>Echinostomatoidea</taxon>
        <taxon>Fasciolidae</taxon>
        <taxon>Fasciola</taxon>
    </lineage>
</organism>
<dbReference type="Proteomes" id="UP000316759">
    <property type="component" value="Unassembled WGS sequence"/>
</dbReference>
<feature type="transmembrane region" description="Helical" evidence="6">
    <location>
        <begin position="26"/>
        <end position="48"/>
    </location>
</feature>
<dbReference type="PANTHER" id="PTHR23504">
    <property type="entry name" value="MAJOR FACILITATOR SUPERFAMILY DOMAIN-CONTAINING PROTEIN 10"/>
    <property type="match status" value="1"/>
</dbReference>
<feature type="transmembrane region" description="Helical" evidence="6">
    <location>
        <begin position="114"/>
        <end position="137"/>
    </location>
</feature>
<feature type="transmembrane region" description="Helical" evidence="6">
    <location>
        <begin position="360"/>
        <end position="377"/>
    </location>
</feature>
<dbReference type="PRINTS" id="PR01035">
    <property type="entry name" value="TCRTETA"/>
</dbReference>
<dbReference type="OrthoDB" id="419616at2759"/>
<feature type="transmembrane region" description="Helical" evidence="6">
    <location>
        <begin position="60"/>
        <end position="81"/>
    </location>
</feature>
<dbReference type="AlphaFoldDB" id="A0A504YA89"/>
<sequence length="739" mass="80720">MTTRRRVQVLDEAKQEKKTCSSTPTVYHAATVIFLEFFAFGLLTTPMISVLDETFPKHTFLMNGIIHGVKGFLSFLSAPLLGALSDAIGRKPFLLLAVTFTCSPIPLMKVSHWWYFTMISISGIFAVTFSVALAYVADITSEENRSWGYGLVSATFAASLVTSPAIGAYLGRVYSEDLVVALATAIAFLDIFFILACVPESLPEKVRTSHVCSITGRSSSGPNANKLSWDKIDPFAALRKVTNDYLVLMVCITTFFSYLPEAGQYSCFFVYLRLVMGFSEEHVALFIALVGILSCITQGLVTGIRGLCGGLGPAIFGLIFYIFQVDLHSQTPESTDTGSATRGSEHLHRLQEQLLPGPPFAFGAILVLLAILVAWFIPENPKSTVTKLIPTALSSDNDGPIATEAYEHTRWDMPAADYSHLPSGYDGALETSDHDSYYASSSQALLFDPKTHIKHTRIWDDKDHAIASGDLGLWDRLISGWSDRRRRAVPIAARRANRLARYPPTISFARAHLVEPIRRLIGGWSALGRSTDNATHVFSARSTFDHSVFSSGASAVSSTTVPTLGNSGGSIEPLGLDGFLSKYESDPQFLTRLDAEAADLSNYRSHKLKHFLRHSTPTECDVVTAHRFDTTHQQTRVYVGNTATTTTEATDNVPGVMGSVCAHNMDGYNSMFLIHADCVHKDDENSLQVDNTSTVPDSVVTSVGLSENSGPHGVTHYPPSHHRQQFGLDESSRLAVLPT</sequence>
<keyword evidence="8" id="KW-1185">Reference proteome</keyword>
<feature type="transmembrane region" description="Helical" evidence="6">
    <location>
        <begin position="93"/>
        <end position="108"/>
    </location>
</feature>
<dbReference type="GO" id="GO:0016020">
    <property type="term" value="C:membrane"/>
    <property type="evidence" value="ECO:0007669"/>
    <property type="project" value="UniProtKB-SubCell"/>
</dbReference>
<keyword evidence="2" id="KW-0813">Transport</keyword>
<feature type="transmembrane region" description="Helical" evidence="6">
    <location>
        <begin position="178"/>
        <end position="198"/>
    </location>
</feature>
<evidence type="ECO:0000313" key="7">
    <source>
        <dbReference type="EMBL" id="TPP58502.1"/>
    </source>
</evidence>
<dbReference type="GO" id="GO:0022857">
    <property type="term" value="F:transmembrane transporter activity"/>
    <property type="evidence" value="ECO:0007669"/>
    <property type="project" value="InterPro"/>
</dbReference>
<keyword evidence="3 6" id="KW-0812">Transmembrane</keyword>
<evidence type="ECO:0000256" key="6">
    <source>
        <dbReference type="SAM" id="Phobius"/>
    </source>
</evidence>
<keyword evidence="4 6" id="KW-1133">Transmembrane helix</keyword>
<protein>
    <submittedName>
        <fullName evidence="7">Hippocampus abundant transcript 1b</fullName>
    </submittedName>
</protein>
<accession>A0A504YA89</accession>
<proteinExistence type="predicted"/>
<dbReference type="InterPro" id="IPR001958">
    <property type="entry name" value="Tet-R_TetA/multi-R_MdtG-like"/>
</dbReference>
<evidence type="ECO:0000256" key="3">
    <source>
        <dbReference type="ARBA" id="ARBA00022692"/>
    </source>
</evidence>
<dbReference type="SUPFAM" id="SSF103473">
    <property type="entry name" value="MFS general substrate transporter"/>
    <property type="match status" value="1"/>
</dbReference>
<dbReference type="PANTHER" id="PTHR23504:SF1">
    <property type="entry name" value="GH21943P-RELATED"/>
    <property type="match status" value="1"/>
</dbReference>
<reference evidence="7 8" key="1">
    <citation type="submission" date="2019-04" db="EMBL/GenBank/DDBJ databases">
        <title>Annotation for the trematode Fasciola gigantica.</title>
        <authorList>
            <person name="Choi Y.-J."/>
        </authorList>
    </citation>
    <scope>NUCLEOTIDE SEQUENCE [LARGE SCALE GENOMIC DNA]</scope>
    <source>
        <strain evidence="7">Uganda_cow_1</strain>
    </source>
</reference>
<dbReference type="InterPro" id="IPR036259">
    <property type="entry name" value="MFS_trans_sf"/>
</dbReference>
<gene>
    <name evidence="7" type="ORF">FGIG_05437</name>
</gene>
<feature type="transmembrane region" description="Helical" evidence="6">
    <location>
        <begin position="245"/>
        <end position="271"/>
    </location>
</feature>
<evidence type="ECO:0000313" key="8">
    <source>
        <dbReference type="Proteomes" id="UP000316759"/>
    </source>
</evidence>
<dbReference type="STRING" id="46835.A0A504YA89"/>
<evidence type="ECO:0000256" key="2">
    <source>
        <dbReference type="ARBA" id="ARBA00022448"/>
    </source>
</evidence>
<comment type="subcellular location">
    <subcellularLocation>
        <location evidence="1">Membrane</location>
        <topology evidence="1">Multi-pass membrane protein</topology>
    </subcellularLocation>
</comment>
<evidence type="ECO:0000256" key="1">
    <source>
        <dbReference type="ARBA" id="ARBA00004141"/>
    </source>
</evidence>
<dbReference type="Pfam" id="PF07690">
    <property type="entry name" value="MFS_1"/>
    <property type="match status" value="1"/>
</dbReference>
<name>A0A504YA89_FASGI</name>
<keyword evidence="5 6" id="KW-0472">Membrane</keyword>
<dbReference type="InterPro" id="IPR011701">
    <property type="entry name" value="MFS"/>
</dbReference>